<evidence type="ECO:0000256" key="4">
    <source>
        <dbReference type="ARBA" id="ARBA00022692"/>
    </source>
</evidence>
<feature type="transmembrane region" description="Helical" evidence="10">
    <location>
        <begin position="81"/>
        <end position="99"/>
    </location>
</feature>
<proteinExistence type="predicted"/>
<organism evidence="11 12">
    <name type="scientific">Citrus x changshan-huyou</name>
    <dbReference type="NCBI Taxonomy" id="2935761"/>
    <lineage>
        <taxon>Eukaryota</taxon>
        <taxon>Viridiplantae</taxon>
        <taxon>Streptophyta</taxon>
        <taxon>Embryophyta</taxon>
        <taxon>Tracheophyta</taxon>
        <taxon>Spermatophyta</taxon>
        <taxon>Magnoliopsida</taxon>
        <taxon>eudicotyledons</taxon>
        <taxon>Gunneridae</taxon>
        <taxon>Pentapetalae</taxon>
        <taxon>rosids</taxon>
        <taxon>malvids</taxon>
        <taxon>Sapindales</taxon>
        <taxon>Rutaceae</taxon>
        <taxon>Aurantioideae</taxon>
        <taxon>Citrus</taxon>
    </lineage>
</organism>
<keyword evidence="4 10" id="KW-0812">Transmembrane</keyword>
<protein>
    <recommendedName>
        <fullName evidence="13">Voltage-gated hydrogen channel 1</fullName>
    </recommendedName>
</protein>
<evidence type="ECO:0000256" key="8">
    <source>
        <dbReference type="ARBA" id="ARBA00023136"/>
    </source>
</evidence>
<dbReference type="PANTHER" id="PTHR46480:SF1">
    <property type="entry name" value="VOLTAGE-GATED HYDROGEN CHANNEL 1"/>
    <property type="match status" value="1"/>
</dbReference>
<dbReference type="GO" id="GO:0034702">
    <property type="term" value="C:monoatomic ion channel complex"/>
    <property type="evidence" value="ECO:0007669"/>
    <property type="project" value="UniProtKB-KW"/>
</dbReference>
<evidence type="ECO:0008006" key="13">
    <source>
        <dbReference type="Google" id="ProtNLM"/>
    </source>
</evidence>
<evidence type="ECO:0000256" key="2">
    <source>
        <dbReference type="ARBA" id="ARBA00022448"/>
    </source>
</evidence>
<dbReference type="GO" id="GO:0030171">
    <property type="term" value="F:voltage-gated proton channel activity"/>
    <property type="evidence" value="ECO:0007669"/>
    <property type="project" value="InterPro"/>
</dbReference>
<comment type="subcellular location">
    <subcellularLocation>
        <location evidence="1">Cell membrane</location>
        <topology evidence="1">Multi-pass membrane protein</topology>
    </subcellularLocation>
</comment>
<dbReference type="Proteomes" id="UP001428341">
    <property type="component" value="Unassembled WGS sequence"/>
</dbReference>
<evidence type="ECO:0000313" key="11">
    <source>
        <dbReference type="EMBL" id="KAK9187921.1"/>
    </source>
</evidence>
<evidence type="ECO:0000256" key="9">
    <source>
        <dbReference type="ARBA" id="ARBA00023303"/>
    </source>
</evidence>
<keyword evidence="12" id="KW-1185">Reference proteome</keyword>
<comment type="caution">
    <text evidence="11">The sequence shown here is derived from an EMBL/GenBank/DDBJ whole genome shotgun (WGS) entry which is preliminary data.</text>
</comment>
<sequence>MLRMNPSSDHVVSGTQTPIESVESSIQNLIKSFYRRLEYWKLLLNTSEEQNQQLISKAAPWRNQLASFLESTTVRAITMSLLLLDLLFTILELASSLLHSCAPKKNDYSDSLDDHQHVWYHWVGVAILCVVSLKTMALAVALGRGFFRRPGNVIDGAVVTGAVFLEAYLEKRGGGLLVIVSLWRVMRVVESAFELSDEAIEAQIQSILCQFQALREENIKLNEIIAEKDVIIDMLREQLYQYCQQHASTSAMH</sequence>
<dbReference type="InterPro" id="IPR027359">
    <property type="entry name" value="Volt_channel_dom_sf"/>
</dbReference>
<accession>A0AAP0LVZ3</accession>
<keyword evidence="2" id="KW-0813">Transport</keyword>
<keyword evidence="8 10" id="KW-0472">Membrane</keyword>
<dbReference type="EMBL" id="JBCGBO010000007">
    <property type="protein sequence ID" value="KAK9187921.1"/>
    <property type="molecule type" value="Genomic_DNA"/>
</dbReference>
<evidence type="ECO:0000256" key="10">
    <source>
        <dbReference type="SAM" id="Phobius"/>
    </source>
</evidence>
<evidence type="ECO:0000256" key="3">
    <source>
        <dbReference type="ARBA" id="ARBA00022475"/>
    </source>
</evidence>
<dbReference type="PANTHER" id="PTHR46480">
    <property type="entry name" value="F20B24.22"/>
    <property type="match status" value="1"/>
</dbReference>
<evidence type="ECO:0000313" key="12">
    <source>
        <dbReference type="Proteomes" id="UP001428341"/>
    </source>
</evidence>
<keyword evidence="9" id="KW-0407">Ion channel</keyword>
<feature type="transmembrane region" description="Helical" evidence="10">
    <location>
        <begin position="119"/>
        <end position="142"/>
    </location>
</feature>
<dbReference type="InterPro" id="IPR031846">
    <property type="entry name" value="Hvcn1"/>
</dbReference>
<evidence type="ECO:0000256" key="7">
    <source>
        <dbReference type="ARBA" id="ARBA00023065"/>
    </source>
</evidence>
<keyword evidence="5" id="KW-0851">Voltage-gated channel</keyword>
<gene>
    <name evidence="11" type="ORF">WN944_019320</name>
</gene>
<dbReference type="Gene3D" id="1.20.120.350">
    <property type="entry name" value="Voltage-gated potassium channels. Chain C"/>
    <property type="match status" value="1"/>
</dbReference>
<dbReference type="GO" id="GO:0005886">
    <property type="term" value="C:plasma membrane"/>
    <property type="evidence" value="ECO:0007669"/>
    <property type="project" value="UniProtKB-SubCell"/>
</dbReference>
<evidence type="ECO:0000256" key="6">
    <source>
        <dbReference type="ARBA" id="ARBA00022989"/>
    </source>
</evidence>
<dbReference type="AlphaFoldDB" id="A0AAP0LVZ3"/>
<evidence type="ECO:0000256" key="1">
    <source>
        <dbReference type="ARBA" id="ARBA00004651"/>
    </source>
</evidence>
<reference evidence="11 12" key="1">
    <citation type="submission" date="2024-05" db="EMBL/GenBank/DDBJ databases">
        <title>Haplotype-resolved chromosome-level genome assembly of Huyou (Citrus changshanensis).</title>
        <authorList>
            <person name="Miao C."/>
            <person name="Chen W."/>
            <person name="Wu Y."/>
            <person name="Wang L."/>
            <person name="Zhao S."/>
            <person name="Grierson D."/>
            <person name="Xu C."/>
            <person name="Chen K."/>
        </authorList>
    </citation>
    <scope>NUCLEOTIDE SEQUENCE [LARGE SCALE GENOMIC DNA]</scope>
    <source>
        <strain evidence="11">01-14</strain>
        <tissue evidence="11">Leaf</tissue>
    </source>
</reference>
<evidence type="ECO:0000256" key="5">
    <source>
        <dbReference type="ARBA" id="ARBA00022882"/>
    </source>
</evidence>
<keyword evidence="7" id="KW-0406">Ion transport</keyword>
<keyword evidence="3" id="KW-1003">Cell membrane</keyword>
<keyword evidence="6 10" id="KW-1133">Transmembrane helix</keyword>
<name>A0AAP0LVZ3_9ROSI</name>